<evidence type="ECO:0000256" key="6">
    <source>
        <dbReference type="ARBA" id="ARBA00022723"/>
    </source>
</evidence>
<dbReference type="Pfam" id="PF00903">
    <property type="entry name" value="Glyoxalase"/>
    <property type="match status" value="1"/>
</dbReference>
<keyword evidence="7 14" id="KW-0862">Zinc</keyword>
<evidence type="ECO:0000256" key="13">
    <source>
        <dbReference type="PIRSR" id="PIRSR604361-1"/>
    </source>
</evidence>
<dbReference type="PROSITE" id="PS51819">
    <property type="entry name" value="VOC"/>
    <property type="match status" value="1"/>
</dbReference>
<comment type="cofactor">
    <cofactor evidence="1">
        <name>Ni(2+)</name>
        <dbReference type="ChEBI" id="CHEBI:49786"/>
    </cofactor>
</comment>
<sequence>MQFLHTMVRVKNLEASLDFYCNKLGLIEVKRNDYEAARFSLIFLAAPGDAEQAKQTSRPTLELTYNWDEEEYEGGRNFGHLAYEVEDIYATCAELQAAGVIINRSPRDGYMAFIRSPDGISIELLQKGDKLAPQEPWASMQNIGEW</sequence>
<dbReference type="NCBIfam" id="TIGR00068">
    <property type="entry name" value="glyox_I"/>
    <property type="match status" value="1"/>
</dbReference>
<evidence type="ECO:0000256" key="9">
    <source>
        <dbReference type="ARBA" id="ARBA00030291"/>
    </source>
</evidence>
<dbReference type="PANTHER" id="PTHR10374">
    <property type="entry name" value="LACTOYLGLUTATHIONE LYASE GLYOXALASE I"/>
    <property type="match status" value="1"/>
</dbReference>
<evidence type="ECO:0000313" key="16">
    <source>
        <dbReference type="EMBL" id="SQD77912.1"/>
    </source>
</evidence>
<reference evidence="17" key="1">
    <citation type="submission" date="2018-05" db="EMBL/GenBank/DDBJ databases">
        <authorList>
            <person name="Cea G.-C."/>
            <person name="William W."/>
        </authorList>
    </citation>
    <scope>NUCLEOTIDE SEQUENCE [LARGE SCALE GENOMIC DNA]</scope>
    <source>
        <strain evidence="17">DB21MT 5</strain>
    </source>
</reference>
<dbReference type="GO" id="GO:0004462">
    <property type="term" value="F:lactoylglutathione lyase activity"/>
    <property type="evidence" value="ECO:0007669"/>
    <property type="project" value="UniProtKB-EC"/>
</dbReference>
<evidence type="ECO:0000256" key="3">
    <source>
        <dbReference type="ARBA" id="ARBA00010363"/>
    </source>
</evidence>
<feature type="domain" description="VOC" evidence="15">
    <location>
        <begin position="2"/>
        <end position="127"/>
    </location>
</feature>
<evidence type="ECO:0000256" key="12">
    <source>
        <dbReference type="ARBA" id="ARBA00033298"/>
    </source>
</evidence>
<dbReference type="SUPFAM" id="SSF54593">
    <property type="entry name" value="Glyoxalase/Bleomycin resistance protein/Dihydroxybiphenyl dioxygenase"/>
    <property type="match status" value="1"/>
</dbReference>
<evidence type="ECO:0000256" key="8">
    <source>
        <dbReference type="ARBA" id="ARBA00023239"/>
    </source>
</evidence>
<dbReference type="OrthoDB" id="9789841at2"/>
<organism evidence="16 17">
    <name type="scientific">Moritella yayanosii</name>
    <dbReference type="NCBI Taxonomy" id="69539"/>
    <lineage>
        <taxon>Bacteria</taxon>
        <taxon>Pseudomonadati</taxon>
        <taxon>Pseudomonadota</taxon>
        <taxon>Gammaproteobacteria</taxon>
        <taxon>Alteromonadales</taxon>
        <taxon>Moritellaceae</taxon>
        <taxon>Moritella</taxon>
    </lineage>
</organism>
<dbReference type="EC" id="4.4.1.5" evidence="4"/>
<dbReference type="InterPro" id="IPR037523">
    <property type="entry name" value="VOC_core"/>
</dbReference>
<feature type="binding site" evidence="14">
    <location>
        <position position="62"/>
    </location>
    <ligand>
        <name>Zn(2+)</name>
        <dbReference type="ChEBI" id="CHEBI:29105"/>
        <note>ligand shared between dimeric partners</note>
    </ligand>
</feature>
<comment type="pathway">
    <text evidence="2">Secondary metabolite metabolism; methylglyoxal degradation; (R)-lactate from methylglyoxal: step 1/2.</text>
</comment>
<dbReference type="RefSeq" id="WP_112713762.1">
    <property type="nucleotide sequence ID" value="NZ_LS483250.1"/>
</dbReference>
<gene>
    <name evidence="16" type="primary">gloA</name>
    <name evidence="16" type="ORF">MORIYA_1434</name>
</gene>
<feature type="active site" description="Proton donor/acceptor" evidence="13">
    <location>
        <position position="123"/>
    </location>
</feature>
<feature type="binding site" evidence="14">
    <location>
        <position position="123"/>
    </location>
    <ligand>
        <name>Zn(2+)</name>
        <dbReference type="ChEBI" id="CHEBI:29105"/>
        <note>ligand shared between dimeric partners</note>
    </ligand>
</feature>
<name>A0A330LN90_9GAMM</name>
<keyword evidence="5" id="KW-0533">Nickel</keyword>
<evidence type="ECO:0000256" key="14">
    <source>
        <dbReference type="PIRSR" id="PIRSR604361-3"/>
    </source>
</evidence>
<comment type="cofactor">
    <cofactor evidence="14">
        <name>Zn(2+)</name>
        <dbReference type="ChEBI" id="CHEBI:29105"/>
    </cofactor>
    <text evidence="14">Binds 1 zinc ion per subunit. In the homodimer, two zinc ions are bound between subunits.</text>
</comment>
<protein>
    <recommendedName>
        <fullName evidence="4">lactoylglutathione lyase</fullName>
        <ecNumber evidence="4">4.4.1.5</ecNumber>
    </recommendedName>
    <alternativeName>
        <fullName evidence="10">Aldoketomutase</fullName>
    </alternativeName>
    <alternativeName>
        <fullName evidence="9">Ketone-aldehyde mutase</fullName>
    </alternativeName>
    <alternativeName>
        <fullName evidence="11">Methylglyoxalase</fullName>
    </alternativeName>
    <alternativeName>
        <fullName evidence="12">S-D-lactoylglutathione methylglyoxal lyase</fullName>
    </alternativeName>
</protein>
<dbReference type="Gene3D" id="3.10.180.10">
    <property type="entry name" value="2,3-Dihydroxybiphenyl 1,2-Dioxygenase, domain 1"/>
    <property type="match status" value="1"/>
</dbReference>
<evidence type="ECO:0000256" key="1">
    <source>
        <dbReference type="ARBA" id="ARBA00001967"/>
    </source>
</evidence>
<accession>A0A330LN90</accession>
<comment type="similarity">
    <text evidence="3">Belongs to the glyoxalase I family.</text>
</comment>
<evidence type="ECO:0000256" key="5">
    <source>
        <dbReference type="ARBA" id="ARBA00022596"/>
    </source>
</evidence>
<dbReference type="PANTHER" id="PTHR10374:SF30">
    <property type="entry name" value="LACTOYLGLUTATHIONE LYASE"/>
    <property type="match status" value="1"/>
</dbReference>
<dbReference type="InterPro" id="IPR029068">
    <property type="entry name" value="Glyas_Bleomycin-R_OHBP_Dase"/>
</dbReference>
<evidence type="ECO:0000256" key="11">
    <source>
        <dbReference type="ARBA" id="ARBA00032460"/>
    </source>
</evidence>
<dbReference type="Proteomes" id="UP000250163">
    <property type="component" value="Chromosome MORIYA"/>
</dbReference>
<dbReference type="CDD" id="cd07233">
    <property type="entry name" value="GlxI_Zn"/>
    <property type="match status" value="1"/>
</dbReference>
<evidence type="ECO:0000256" key="7">
    <source>
        <dbReference type="ARBA" id="ARBA00022833"/>
    </source>
</evidence>
<dbReference type="AlphaFoldDB" id="A0A330LN90"/>
<keyword evidence="8 16" id="KW-0456">Lyase</keyword>
<evidence type="ECO:0000256" key="10">
    <source>
        <dbReference type="ARBA" id="ARBA00030892"/>
    </source>
</evidence>
<evidence type="ECO:0000259" key="15">
    <source>
        <dbReference type="PROSITE" id="PS51819"/>
    </source>
</evidence>
<dbReference type="InterPro" id="IPR004361">
    <property type="entry name" value="Glyoxalase_1"/>
</dbReference>
<proteinExistence type="inferred from homology"/>
<dbReference type="PROSITE" id="PS00934">
    <property type="entry name" value="GLYOXALASE_I_1"/>
    <property type="match status" value="1"/>
</dbReference>
<feature type="binding site" evidence="14">
    <location>
        <position position="80"/>
    </location>
    <ligand>
        <name>Zn(2+)</name>
        <dbReference type="ChEBI" id="CHEBI:29105"/>
        <note>ligand shared between dimeric partners</note>
    </ligand>
</feature>
<evidence type="ECO:0000313" key="17">
    <source>
        <dbReference type="Proteomes" id="UP000250163"/>
    </source>
</evidence>
<dbReference type="GO" id="GO:0046872">
    <property type="term" value="F:metal ion binding"/>
    <property type="evidence" value="ECO:0007669"/>
    <property type="project" value="UniProtKB-KW"/>
</dbReference>
<dbReference type="KEGG" id="mya:MORIYA_1434"/>
<keyword evidence="6 14" id="KW-0479">Metal-binding</keyword>
<keyword evidence="17" id="KW-1185">Reference proteome</keyword>
<dbReference type="InterPro" id="IPR004360">
    <property type="entry name" value="Glyas_Fos-R_dOase_dom"/>
</dbReference>
<evidence type="ECO:0000256" key="2">
    <source>
        <dbReference type="ARBA" id="ARBA00005008"/>
    </source>
</evidence>
<dbReference type="EMBL" id="LS483250">
    <property type="protein sequence ID" value="SQD77912.1"/>
    <property type="molecule type" value="Genomic_DNA"/>
</dbReference>
<dbReference type="InterPro" id="IPR018146">
    <property type="entry name" value="Glyoxalase_1_CS"/>
</dbReference>
<evidence type="ECO:0000256" key="4">
    <source>
        <dbReference type="ARBA" id="ARBA00012081"/>
    </source>
</evidence>